<feature type="transmembrane region" description="Helical" evidence="1">
    <location>
        <begin position="20"/>
        <end position="38"/>
    </location>
</feature>
<comment type="caution">
    <text evidence="2">The sequence shown here is derived from an EMBL/GenBank/DDBJ whole genome shotgun (WGS) entry which is preliminary data.</text>
</comment>
<evidence type="ECO:0000256" key="1">
    <source>
        <dbReference type="SAM" id="Phobius"/>
    </source>
</evidence>
<accession>A0A2R6R8V2</accession>
<gene>
    <name evidence="2" type="ORF">CEY00_Acc08842</name>
</gene>
<sequence>MTFSFNFQFLPSIISQTTILPFNYFILFFFYFHFRFFIYKKIYDKKIQSTLQLGFWGRNRFLPPSSFDLRTRTRTRPMIVKKMQRSKAPIRTLGFLSPISSTESCTEVLFCPLRFRERIGHSCHLWVVVK</sequence>
<dbReference type="Proteomes" id="UP000241394">
    <property type="component" value="Chromosome LG8"/>
</dbReference>
<keyword evidence="1" id="KW-1133">Transmembrane helix</keyword>
<dbReference type="Gramene" id="PSS23981">
    <property type="protein sequence ID" value="PSS23981"/>
    <property type="gene ID" value="CEY00_Acc08842"/>
</dbReference>
<keyword evidence="1" id="KW-0472">Membrane</keyword>
<organism evidence="2 3">
    <name type="scientific">Actinidia chinensis var. chinensis</name>
    <name type="common">Chinese soft-hair kiwi</name>
    <dbReference type="NCBI Taxonomy" id="1590841"/>
    <lineage>
        <taxon>Eukaryota</taxon>
        <taxon>Viridiplantae</taxon>
        <taxon>Streptophyta</taxon>
        <taxon>Embryophyta</taxon>
        <taxon>Tracheophyta</taxon>
        <taxon>Spermatophyta</taxon>
        <taxon>Magnoliopsida</taxon>
        <taxon>eudicotyledons</taxon>
        <taxon>Gunneridae</taxon>
        <taxon>Pentapetalae</taxon>
        <taxon>asterids</taxon>
        <taxon>Ericales</taxon>
        <taxon>Actinidiaceae</taxon>
        <taxon>Actinidia</taxon>
    </lineage>
</organism>
<name>A0A2R6R8V2_ACTCC</name>
<reference evidence="3" key="2">
    <citation type="journal article" date="2018" name="BMC Genomics">
        <title>A manually annotated Actinidia chinensis var. chinensis (kiwifruit) genome highlights the challenges associated with draft genomes and gene prediction in plants.</title>
        <authorList>
            <person name="Pilkington S.M."/>
            <person name="Crowhurst R."/>
            <person name="Hilario E."/>
            <person name="Nardozza S."/>
            <person name="Fraser L."/>
            <person name="Peng Y."/>
            <person name="Gunaseelan K."/>
            <person name="Simpson R."/>
            <person name="Tahir J."/>
            <person name="Deroles S.C."/>
            <person name="Templeton K."/>
            <person name="Luo Z."/>
            <person name="Davy M."/>
            <person name="Cheng C."/>
            <person name="McNeilage M."/>
            <person name="Scaglione D."/>
            <person name="Liu Y."/>
            <person name="Zhang Q."/>
            <person name="Datson P."/>
            <person name="De Silva N."/>
            <person name="Gardiner S.E."/>
            <person name="Bassett H."/>
            <person name="Chagne D."/>
            <person name="McCallum J."/>
            <person name="Dzierzon H."/>
            <person name="Deng C."/>
            <person name="Wang Y.Y."/>
            <person name="Barron L."/>
            <person name="Manako K."/>
            <person name="Bowen J."/>
            <person name="Foster T.M."/>
            <person name="Erridge Z.A."/>
            <person name="Tiffin H."/>
            <person name="Waite C.N."/>
            <person name="Davies K.M."/>
            <person name="Grierson E.P."/>
            <person name="Laing W.A."/>
            <person name="Kirk R."/>
            <person name="Chen X."/>
            <person name="Wood M."/>
            <person name="Montefiori M."/>
            <person name="Brummell D.A."/>
            <person name="Schwinn K.E."/>
            <person name="Catanach A."/>
            <person name="Fullerton C."/>
            <person name="Li D."/>
            <person name="Meiyalaghan S."/>
            <person name="Nieuwenhuizen N."/>
            <person name="Read N."/>
            <person name="Prakash R."/>
            <person name="Hunter D."/>
            <person name="Zhang H."/>
            <person name="McKenzie M."/>
            <person name="Knabel M."/>
            <person name="Harris A."/>
            <person name="Allan A.C."/>
            <person name="Gleave A."/>
            <person name="Chen A."/>
            <person name="Janssen B.J."/>
            <person name="Plunkett B."/>
            <person name="Ampomah-Dwamena C."/>
            <person name="Voogd C."/>
            <person name="Leif D."/>
            <person name="Lafferty D."/>
            <person name="Souleyre E.J.F."/>
            <person name="Varkonyi-Gasic E."/>
            <person name="Gambi F."/>
            <person name="Hanley J."/>
            <person name="Yao J.L."/>
            <person name="Cheung J."/>
            <person name="David K.M."/>
            <person name="Warren B."/>
            <person name="Marsh K."/>
            <person name="Snowden K.C."/>
            <person name="Lin-Wang K."/>
            <person name="Brian L."/>
            <person name="Martinez-Sanchez M."/>
            <person name="Wang M."/>
            <person name="Ileperuma N."/>
            <person name="Macnee N."/>
            <person name="Campin R."/>
            <person name="McAtee P."/>
            <person name="Drummond R.S.M."/>
            <person name="Espley R.V."/>
            <person name="Ireland H.S."/>
            <person name="Wu R."/>
            <person name="Atkinson R.G."/>
            <person name="Karunairetnam S."/>
            <person name="Bulley S."/>
            <person name="Chunkath S."/>
            <person name="Hanley Z."/>
            <person name="Storey R."/>
            <person name="Thrimawithana A.H."/>
            <person name="Thomson S."/>
            <person name="David C."/>
            <person name="Testolin R."/>
            <person name="Huang H."/>
            <person name="Hellens R.P."/>
            <person name="Schaffer R.J."/>
        </authorList>
    </citation>
    <scope>NUCLEOTIDE SEQUENCE [LARGE SCALE GENOMIC DNA]</scope>
    <source>
        <strain evidence="3">cv. Red5</strain>
    </source>
</reference>
<evidence type="ECO:0000313" key="2">
    <source>
        <dbReference type="EMBL" id="PSS23981.1"/>
    </source>
</evidence>
<keyword evidence="3" id="KW-1185">Reference proteome</keyword>
<protein>
    <submittedName>
        <fullName evidence="2">Leucine-rich repeat-containing protein</fullName>
    </submittedName>
</protein>
<keyword evidence="1" id="KW-0812">Transmembrane</keyword>
<proteinExistence type="predicted"/>
<dbReference type="InParanoid" id="A0A2R6R8V2"/>
<dbReference type="EMBL" id="NKQK01000008">
    <property type="protein sequence ID" value="PSS23981.1"/>
    <property type="molecule type" value="Genomic_DNA"/>
</dbReference>
<evidence type="ECO:0000313" key="3">
    <source>
        <dbReference type="Proteomes" id="UP000241394"/>
    </source>
</evidence>
<reference evidence="2 3" key="1">
    <citation type="submission" date="2017-07" db="EMBL/GenBank/DDBJ databases">
        <title>An improved, manually edited Actinidia chinensis var. chinensis (kiwifruit) genome highlights the challenges associated with draft genomes and gene prediction in plants.</title>
        <authorList>
            <person name="Pilkington S."/>
            <person name="Crowhurst R."/>
            <person name="Hilario E."/>
            <person name="Nardozza S."/>
            <person name="Fraser L."/>
            <person name="Peng Y."/>
            <person name="Gunaseelan K."/>
            <person name="Simpson R."/>
            <person name="Tahir J."/>
            <person name="Deroles S."/>
            <person name="Templeton K."/>
            <person name="Luo Z."/>
            <person name="Davy M."/>
            <person name="Cheng C."/>
            <person name="Mcneilage M."/>
            <person name="Scaglione D."/>
            <person name="Liu Y."/>
            <person name="Zhang Q."/>
            <person name="Datson P."/>
            <person name="De Silva N."/>
            <person name="Gardiner S."/>
            <person name="Bassett H."/>
            <person name="Chagne D."/>
            <person name="Mccallum J."/>
            <person name="Dzierzon H."/>
            <person name="Deng C."/>
            <person name="Wang Y.-Y."/>
            <person name="Barron N."/>
            <person name="Manako K."/>
            <person name="Bowen J."/>
            <person name="Foster T."/>
            <person name="Erridge Z."/>
            <person name="Tiffin H."/>
            <person name="Waite C."/>
            <person name="Davies K."/>
            <person name="Grierson E."/>
            <person name="Laing W."/>
            <person name="Kirk R."/>
            <person name="Chen X."/>
            <person name="Wood M."/>
            <person name="Montefiori M."/>
            <person name="Brummell D."/>
            <person name="Schwinn K."/>
            <person name="Catanach A."/>
            <person name="Fullerton C."/>
            <person name="Li D."/>
            <person name="Meiyalaghan S."/>
            <person name="Nieuwenhuizen N."/>
            <person name="Read N."/>
            <person name="Prakash R."/>
            <person name="Hunter D."/>
            <person name="Zhang H."/>
            <person name="Mckenzie M."/>
            <person name="Knabel M."/>
            <person name="Harris A."/>
            <person name="Allan A."/>
            <person name="Chen A."/>
            <person name="Janssen B."/>
            <person name="Plunkett B."/>
            <person name="Dwamena C."/>
            <person name="Voogd C."/>
            <person name="Leif D."/>
            <person name="Lafferty D."/>
            <person name="Souleyre E."/>
            <person name="Varkonyi-Gasic E."/>
            <person name="Gambi F."/>
            <person name="Hanley J."/>
            <person name="Yao J.-L."/>
            <person name="Cheung J."/>
            <person name="David K."/>
            <person name="Warren B."/>
            <person name="Marsh K."/>
            <person name="Snowden K."/>
            <person name="Lin-Wang K."/>
            <person name="Brian L."/>
            <person name="Martinez-Sanchez M."/>
            <person name="Wang M."/>
            <person name="Ileperuma N."/>
            <person name="Macnee N."/>
            <person name="Campin R."/>
            <person name="Mcatee P."/>
            <person name="Drummond R."/>
            <person name="Espley R."/>
            <person name="Ireland H."/>
            <person name="Wu R."/>
            <person name="Atkinson R."/>
            <person name="Karunairetnam S."/>
            <person name="Bulley S."/>
            <person name="Chunkath S."/>
            <person name="Hanley Z."/>
            <person name="Storey R."/>
            <person name="Thrimawithana A."/>
            <person name="Thomson S."/>
            <person name="David C."/>
            <person name="Testolin R."/>
        </authorList>
    </citation>
    <scope>NUCLEOTIDE SEQUENCE [LARGE SCALE GENOMIC DNA]</scope>
    <source>
        <strain evidence="3">cv. Red5</strain>
        <tissue evidence="2">Young leaf</tissue>
    </source>
</reference>
<dbReference type="AlphaFoldDB" id="A0A2R6R8V2"/>